<sequence>MAHSYTFTVSSDPSWISQLEDHATYKSDPELEDRAEKAFLSPPSSTEHTHQALKALATFGLA</sequence>
<accession>A0A9P6LUF2</accession>
<keyword evidence="2" id="KW-1185">Reference proteome</keyword>
<dbReference type="EMBL" id="JAAAHY010003460">
    <property type="protein sequence ID" value="KAF9941544.1"/>
    <property type="molecule type" value="Genomic_DNA"/>
</dbReference>
<gene>
    <name evidence="1" type="ORF">BGZ70_006231</name>
</gene>
<reference evidence="1" key="1">
    <citation type="journal article" date="2020" name="Fungal Divers.">
        <title>Resolving the Mortierellaceae phylogeny through synthesis of multi-gene phylogenetics and phylogenomics.</title>
        <authorList>
            <person name="Vandepol N."/>
            <person name="Liber J."/>
            <person name="Desiro A."/>
            <person name="Na H."/>
            <person name="Kennedy M."/>
            <person name="Barry K."/>
            <person name="Grigoriev I.V."/>
            <person name="Miller A.N."/>
            <person name="O'Donnell K."/>
            <person name="Stajich J.E."/>
            <person name="Bonito G."/>
        </authorList>
    </citation>
    <scope>NUCLEOTIDE SEQUENCE</scope>
    <source>
        <strain evidence="1">CK1249</strain>
    </source>
</reference>
<evidence type="ECO:0000313" key="2">
    <source>
        <dbReference type="Proteomes" id="UP000738359"/>
    </source>
</evidence>
<feature type="non-terminal residue" evidence="1">
    <location>
        <position position="62"/>
    </location>
</feature>
<dbReference type="AlphaFoldDB" id="A0A9P6LUF2"/>
<organism evidence="1 2">
    <name type="scientific">Mortierella alpina</name>
    <name type="common">Oleaginous fungus</name>
    <name type="synonym">Mortierella renispora</name>
    <dbReference type="NCBI Taxonomy" id="64518"/>
    <lineage>
        <taxon>Eukaryota</taxon>
        <taxon>Fungi</taxon>
        <taxon>Fungi incertae sedis</taxon>
        <taxon>Mucoromycota</taxon>
        <taxon>Mortierellomycotina</taxon>
        <taxon>Mortierellomycetes</taxon>
        <taxon>Mortierellales</taxon>
        <taxon>Mortierellaceae</taxon>
        <taxon>Mortierella</taxon>
    </lineage>
</organism>
<name>A0A9P6LUF2_MORAP</name>
<protein>
    <submittedName>
        <fullName evidence="1">Uncharacterized protein</fullName>
    </submittedName>
</protein>
<proteinExistence type="predicted"/>
<dbReference type="Proteomes" id="UP000738359">
    <property type="component" value="Unassembled WGS sequence"/>
</dbReference>
<comment type="caution">
    <text evidence="1">The sequence shown here is derived from an EMBL/GenBank/DDBJ whole genome shotgun (WGS) entry which is preliminary data.</text>
</comment>
<evidence type="ECO:0000313" key="1">
    <source>
        <dbReference type="EMBL" id="KAF9941544.1"/>
    </source>
</evidence>